<feature type="compositionally biased region" description="Low complexity" evidence="4">
    <location>
        <begin position="173"/>
        <end position="190"/>
    </location>
</feature>
<evidence type="ECO:0000313" key="5">
    <source>
        <dbReference type="EMBL" id="WJZ83771.1"/>
    </source>
</evidence>
<dbReference type="Gene3D" id="3.40.50.300">
    <property type="entry name" value="P-loop containing nucleotide triphosphate hydrolases"/>
    <property type="match status" value="1"/>
</dbReference>
<evidence type="ECO:0000313" key="6">
    <source>
        <dbReference type="Proteomes" id="UP001227230"/>
    </source>
</evidence>
<dbReference type="Pfam" id="PF00503">
    <property type="entry name" value="G-alpha"/>
    <property type="match status" value="1"/>
</dbReference>
<dbReference type="InterPro" id="IPR011025">
    <property type="entry name" value="GproteinA_insert"/>
</dbReference>
<dbReference type="InterPro" id="IPR001019">
    <property type="entry name" value="Gprotein_alpha_su"/>
</dbReference>
<dbReference type="SMART" id="SM00275">
    <property type="entry name" value="G_alpha"/>
    <property type="match status" value="1"/>
</dbReference>
<proteinExistence type="predicted"/>
<organism evidence="5 6">
    <name type="scientific">Vitis vinifera</name>
    <name type="common">Grape</name>
    <dbReference type="NCBI Taxonomy" id="29760"/>
    <lineage>
        <taxon>Eukaryota</taxon>
        <taxon>Viridiplantae</taxon>
        <taxon>Streptophyta</taxon>
        <taxon>Embryophyta</taxon>
        <taxon>Tracheophyta</taxon>
        <taxon>Spermatophyta</taxon>
        <taxon>Magnoliopsida</taxon>
        <taxon>eudicotyledons</taxon>
        <taxon>Gunneridae</taxon>
        <taxon>Pentapetalae</taxon>
        <taxon>rosids</taxon>
        <taxon>Vitales</taxon>
        <taxon>Vitaceae</taxon>
        <taxon>Viteae</taxon>
        <taxon>Vitis</taxon>
    </lineage>
</organism>
<feature type="region of interest" description="Disordered" evidence="4">
    <location>
        <begin position="568"/>
        <end position="587"/>
    </location>
</feature>
<keyword evidence="1" id="KW-0547">Nucleotide-binding</keyword>
<feature type="compositionally biased region" description="Basic and acidic residues" evidence="4">
    <location>
        <begin position="191"/>
        <end position="203"/>
    </location>
</feature>
<gene>
    <name evidence="5" type="ORF">VitviT2T_003426</name>
</gene>
<keyword evidence="3" id="KW-0807">Transducer</keyword>
<keyword evidence="2" id="KW-0342">GTP-binding</keyword>
<dbReference type="SUPFAM" id="SSF47895">
    <property type="entry name" value="Transducin (alpha subunit), insertion domain"/>
    <property type="match status" value="1"/>
</dbReference>
<feature type="region of interest" description="Disordered" evidence="4">
    <location>
        <begin position="173"/>
        <end position="208"/>
    </location>
</feature>
<keyword evidence="6" id="KW-1185">Reference proteome</keyword>
<sequence>MAGFLRKLLPTLPSNHDDDDNHHSMEYSFAMEYHGPPVTYDVPLAVPVDIDQVPTAAAVVSASLVDNSSVPVIQPIVMGKPLSKKLVDKLKSGSEMTALGEPVGLSARGSSGAVGSLNGDESAPKLLDAIRSSGRFGFSKIHKDSYELLGSSDMLQLSNDCKDGGGFEDYLSHVSSDSSESGVSSEVLSSEDSKTEKPRHVKEPSSVTFRDPESYDIFQEESDHAEARNIHRRRAPERNVKKGLCYRCLKGNRFTEKEVCIVCSAKYCVSCVLRAMGSMPEGRKCVTCIGLPIEESRRRTLGKCSQMLKRLLSDLEIELIMRYELLCEVNQLPHELVCVNGEPLSQEEMVFLKSCPKPPKKLKPGRYWYDKVSGLWGKEGHRPCQIISPQLNVGGQIKRNASNGNTKILVNSREITEVEHWMMHVAGIRCVGNISLWLSADGTYQEEGQKNMIDPIGNKSGVRLLCAVFSLPILPDSANPSGGEVNDPVNEVGLNRLEQKASHKLFLIGPNRSGTSTIFKQAKLLYNVPFSEDERQNIKFMIQTNLYCYLGILLEGRERFEEEILTEMQKRQSVDEPGPSGNTGLTQDKTIYSIGPRLKAFSDWLLQVMVSGNLEVIFPAATREYAPLVEELWKDAAIQATYNRRSELKMLPRVASYFLDQSVEVSKVDYEPSDVDILYAEGITSSNGLACTEFSLEDVDLDPHNQPGTLPSRRFELIRVHPKNLGDNCKWLEMFEDVGIVLFCVSLSDYDELSDGLNGFSRNKMLESKKLFERVVTHPNFEHKDFLLILNKFDLLEEKIDLSPLTKCEWFHDFTPVVSHNYNSRSSISNTHSLAQIAFHYIALKFKTLFYSLTGRKLYVSSVTGLEPDTVGEALTYAGTILKWDEEKKPNYVLCDSSYSLDTSTS</sequence>
<dbReference type="PROSITE" id="PS51882">
    <property type="entry name" value="G_ALPHA"/>
    <property type="match status" value="1"/>
</dbReference>
<dbReference type="PANTHER" id="PTHR36486">
    <property type="entry name" value="OS01G0977800 PROTEIN"/>
    <property type="match status" value="1"/>
</dbReference>
<reference evidence="5 6" key="1">
    <citation type="journal article" date="2023" name="Hortic Res">
        <title>The complete reference genome for grapevine (Vitis vinifera L.) genetics and breeding.</title>
        <authorList>
            <person name="Shi X."/>
            <person name="Cao S."/>
            <person name="Wang X."/>
            <person name="Huang S."/>
            <person name="Wang Y."/>
            <person name="Liu Z."/>
            <person name="Liu W."/>
            <person name="Leng X."/>
            <person name="Peng Y."/>
            <person name="Wang N."/>
            <person name="Wang Y."/>
            <person name="Ma Z."/>
            <person name="Xu X."/>
            <person name="Zhang F."/>
            <person name="Xue H."/>
            <person name="Zhong H."/>
            <person name="Wang Y."/>
            <person name="Zhang K."/>
            <person name="Velt A."/>
            <person name="Avia K."/>
            <person name="Holtgrawe D."/>
            <person name="Grimplet J."/>
            <person name="Matus J.T."/>
            <person name="Ware D."/>
            <person name="Wu X."/>
            <person name="Wang H."/>
            <person name="Liu C."/>
            <person name="Fang Y."/>
            <person name="Rustenholz C."/>
            <person name="Cheng Z."/>
            <person name="Xiao H."/>
            <person name="Zhou Y."/>
        </authorList>
    </citation>
    <scope>NUCLEOTIDE SEQUENCE [LARGE SCALE GENOMIC DNA]</scope>
    <source>
        <strain evidence="6">cv. Pinot noir / PN40024</strain>
        <tissue evidence="5">Leaf</tissue>
    </source>
</reference>
<dbReference type="Gene3D" id="1.10.400.10">
    <property type="entry name" value="GI Alpha 1, domain 2-like"/>
    <property type="match status" value="1"/>
</dbReference>
<evidence type="ECO:0000256" key="3">
    <source>
        <dbReference type="ARBA" id="ARBA00023224"/>
    </source>
</evidence>
<evidence type="ECO:0000256" key="1">
    <source>
        <dbReference type="ARBA" id="ARBA00022741"/>
    </source>
</evidence>
<evidence type="ECO:0000256" key="2">
    <source>
        <dbReference type="ARBA" id="ARBA00023134"/>
    </source>
</evidence>
<accession>A0ABY9BN08</accession>
<evidence type="ECO:0000256" key="4">
    <source>
        <dbReference type="SAM" id="MobiDB-lite"/>
    </source>
</evidence>
<dbReference type="SUPFAM" id="SSF52540">
    <property type="entry name" value="P-loop containing nucleoside triphosphate hydrolases"/>
    <property type="match status" value="1"/>
</dbReference>
<dbReference type="PRINTS" id="PR00318">
    <property type="entry name" value="GPROTEINA"/>
</dbReference>
<dbReference type="PANTHER" id="PTHR36486:SF4">
    <property type="entry name" value="PH DOMAIN-CONTAINING PROTEIN"/>
    <property type="match status" value="1"/>
</dbReference>
<protein>
    <recommendedName>
        <fullName evidence="7">Extra-large guanine nucleotide-binding protein 1</fullName>
    </recommendedName>
</protein>
<dbReference type="InterPro" id="IPR027417">
    <property type="entry name" value="P-loop_NTPase"/>
</dbReference>
<dbReference type="InterPro" id="IPR053057">
    <property type="entry name" value="XLG_GTP-binding"/>
</dbReference>
<dbReference type="CDD" id="cd00066">
    <property type="entry name" value="G-alpha"/>
    <property type="match status" value="1"/>
</dbReference>
<dbReference type="Proteomes" id="UP001227230">
    <property type="component" value="Chromosome 3"/>
</dbReference>
<name>A0ABY9BN08_VITVI</name>
<evidence type="ECO:0008006" key="7">
    <source>
        <dbReference type="Google" id="ProtNLM"/>
    </source>
</evidence>
<dbReference type="EMBL" id="CP126650">
    <property type="protein sequence ID" value="WJZ83771.1"/>
    <property type="molecule type" value="Genomic_DNA"/>
</dbReference>